<evidence type="ECO:0000256" key="2">
    <source>
        <dbReference type="ARBA" id="ARBA00022840"/>
    </source>
</evidence>
<keyword evidence="6" id="KW-0597">Phosphoprotein</keyword>
<dbReference type="PROSITE" id="PS00688">
    <property type="entry name" value="SIGMA54_INTERACT_3"/>
    <property type="match status" value="1"/>
</dbReference>
<protein>
    <submittedName>
        <fullName evidence="9">Sigma-54-dependent Fis family transcriptional regulator</fullName>
    </submittedName>
</protein>
<dbReference type="PROSITE" id="PS00676">
    <property type="entry name" value="SIGMA54_INTERACT_2"/>
    <property type="match status" value="1"/>
</dbReference>
<dbReference type="AlphaFoldDB" id="A0A2V3ZW60"/>
<dbReference type="SUPFAM" id="SSF46689">
    <property type="entry name" value="Homeodomain-like"/>
    <property type="match status" value="1"/>
</dbReference>
<dbReference type="PROSITE" id="PS50045">
    <property type="entry name" value="SIGMA54_INTERACT_4"/>
    <property type="match status" value="1"/>
</dbReference>
<dbReference type="GO" id="GO:0005524">
    <property type="term" value="F:ATP binding"/>
    <property type="evidence" value="ECO:0007669"/>
    <property type="project" value="UniProtKB-KW"/>
</dbReference>
<dbReference type="InterPro" id="IPR025944">
    <property type="entry name" value="Sigma_54_int_dom_CS"/>
</dbReference>
<comment type="caution">
    <text evidence="9">The sequence shown here is derived from an EMBL/GenBank/DDBJ whole genome shotgun (WGS) entry which is preliminary data.</text>
</comment>
<dbReference type="Pfam" id="PF00158">
    <property type="entry name" value="Sigma54_activat"/>
    <property type="match status" value="1"/>
</dbReference>
<dbReference type="Pfam" id="PF25601">
    <property type="entry name" value="AAA_lid_14"/>
    <property type="match status" value="1"/>
</dbReference>
<feature type="modified residue" description="4-aspartylphosphate" evidence="6">
    <location>
        <position position="55"/>
    </location>
</feature>
<keyword evidence="5" id="KW-0804">Transcription</keyword>
<evidence type="ECO:0000256" key="4">
    <source>
        <dbReference type="ARBA" id="ARBA00023125"/>
    </source>
</evidence>
<keyword evidence="10" id="KW-1185">Reference proteome</keyword>
<dbReference type="GO" id="GO:0006355">
    <property type="term" value="P:regulation of DNA-templated transcription"/>
    <property type="evidence" value="ECO:0007669"/>
    <property type="project" value="InterPro"/>
</dbReference>
<dbReference type="InterPro" id="IPR002078">
    <property type="entry name" value="Sigma_54_int"/>
</dbReference>
<dbReference type="SUPFAM" id="SSF52172">
    <property type="entry name" value="CheY-like"/>
    <property type="match status" value="1"/>
</dbReference>
<evidence type="ECO:0000256" key="1">
    <source>
        <dbReference type="ARBA" id="ARBA00022741"/>
    </source>
</evidence>
<dbReference type="Gene3D" id="1.10.10.60">
    <property type="entry name" value="Homeodomain-like"/>
    <property type="match status" value="1"/>
</dbReference>
<dbReference type="PANTHER" id="PTHR32071:SF113">
    <property type="entry name" value="ALGINATE BIOSYNTHESIS TRANSCRIPTIONAL REGULATORY PROTEIN ALGB"/>
    <property type="match status" value="1"/>
</dbReference>
<dbReference type="SMART" id="SM00382">
    <property type="entry name" value="AAA"/>
    <property type="match status" value="1"/>
</dbReference>
<dbReference type="OrthoDB" id="9810703at2"/>
<dbReference type="GO" id="GO:0000160">
    <property type="term" value="P:phosphorelay signal transduction system"/>
    <property type="evidence" value="ECO:0007669"/>
    <property type="project" value="InterPro"/>
</dbReference>
<sequence length="458" mass="51684">MKKNGKLLIVDDNKSVLSSLKLFLKHHFELLDTCSNPNQIPGLVTKDKYDVVLLDMNFSAGVNSGNEGLYWLREILKLDTSLVVILFTAYGDVNLAVNAMKEGATDFILKPWDNKKLLATLQSGVELHRTRVQVEKLEQQKNYLQKDLNQKFVNIIGESKAIKEVLNTVKKVAATEANILILGENGTGKELIAREIYQLSSRKKNIFLGVDLGALSDNLFESELFGHVKGSFTDAKEDRIGRFQAANKGTIFLDEIGNLSMPMQAKLLSVLQNRVVTPIGSNNQDEIDVRLICATNANIQKLISTDSFREDLLYRINTITIELPPLRERGSDVLIIGEHFLKQFAQKYGKKLPVIHSEAKEKLVAYSWPGNIRELRHCMERAIILADSDVLQANDFHLEQKDSQVSFGSKPISLEEGERVIIENSLKRNRGNISQVAKELNIGRQTLYRKIEKYNILH</sequence>
<dbReference type="CDD" id="cd00009">
    <property type="entry name" value="AAA"/>
    <property type="match status" value="1"/>
</dbReference>
<proteinExistence type="predicted"/>
<dbReference type="Gene3D" id="3.40.50.300">
    <property type="entry name" value="P-loop containing nucleotide triphosphate hydrolases"/>
    <property type="match status" value="1"/>
</dbReference>
<evidence type="ECO:0000256" key="5">
    <source>
        <dbReference type="ARBA" id="ARBA00023163"/>
    </source>
</evidence>
<dbReference type="InterPro" id="IPR027417">
    <property type="entry name" value="P-loop_NTPase"/>
</dbReference>
<dbReference type="SMART" id="SM00448">
    <property type="entry name" value="REC"/>
    <property type="match status" value="1"/>
</dbReference>
<evidence type="ECO:0000256" key="3">
    <source>
        <dbReference type="ARBA" id="ARBA00023015"/>
    </source>
</evidence>
<dbReference type="PRINTS" id="PR01590">
    <property type="entry name" value="HTHFIS"/>
</dbReference>
<dbReference type="PANTHER" id="PTHR32071">
    <property type="entry name" value="TRANSCRIPTIONAL REGULATORY PROTEIN"/>
    <property type="match status" value="1"/>
</dbReference>
<dbReference type="GO" id="GO:0043565">
    <property type="term" value="F:sequence-specific DNA binding"/>
    <property type="evidence" value="ECO:0007669"/>
    <property type="project" value="InterPro"/>
</dbReference>
<evidence type="ECO:0000259" key="7">
    <source>
        <dbReference type="PROSITE" id="PS50045"/>
    </source>
</evidence>
<dbReference type="Proteomes" id="UP000248079">
    <property type="component" value="Unassembled WGS sequence"/>
</dbReference>
<evidence type="ECO:0000313" key="10">
    <source>
        <dbReference type="Proteomes" id="UP000248079"/>
    </source>
</evidence>
<dbReference type="InterPro" id="IPR025943">
    <property type="entry name" value="Sigma_54_int_dom_ATP-bd_2"/>
</dbReference>
<evidence type="ECO:0000313" key="9">
    <source>
        <dbReference type="EMBL" id="PXX99151.1"/>
    </source>
</evidence>
<evidence type="ECO:0000256" key="6">
    <source>
        <dbReference type="PROSITE-ProRule" id="PRU00169"/>
    </source>
</evidence>
<feature type="domain" description="Sigma-54 factor interaction" evidence="7">
    <location>
        <begin position="155"/>
        <end position="384"/>
    </location>
</feature>
<evidence type="ECO:0000259" key="8">
    <source>
        <dbReference type="PROSITE" id="PS50110"/>
    </source>
</evidence>
<dbReference type="Gene3D" id="3.40.50.2300">
    <property type="match status" value="1"/>
</dbReference>
<name>A0A2V3ZW60_9BACT</name>
<keyword evidence="1" id="KW-0547">Nucleotide-binding</keyword>
<dbReference type="Pfam" id="PF02954">
    <property type="entry name" value="HTH_8"/>
    <property type="match status" value="1"/>
</dbReference>
<keyword evidence="3" id="KW-0805">Transcription regulation</keyword>
<dbReference type="InterPro" id="IPR003593">
    <property type="entry name" value="AAA+_ATPase"/>
</dbReference>
<dbReference type="InterPro" id="IPR002197">
    <property type="entry name" value="HTH_Fis"/>
</dbReference>
<keyword evidence="2" id="KW-0067">ATP-binding</keyword>
<reference evidence="9 10" key="1">
    <citation type="submission" date="2018-05" db="EMBL/GenBank/DDBJ databases">
        <title>Marinifilum breve JC075T sp. nov., a marine bacterium isolated from Yongle Blue Hole in the South China Sea.</title>
        <authorList>
            <person name="Fu T."/>
        </authorList>
    </citation>
    <scope>NUCLEOTIDE SEQUENCE [LARGE SCALE GENOMIC DNA]</scope>
    <source>
        <strain evidence="9 10">JC075</strain>
    </source>
</reference>
<dbReference type="InterPro" id="IPR001789">
    <property type="entry name" value="Sig_transdc_resp-reg_receiver"/>
</dbReference>
<dbReference type="InterPro" id="IPR058031">
    <property type="entry name" value="AAA_lid_NorR"/>
</dbReference>
<dbReference type="InterPro" id="IPR011006">
    <property type="entry name" value="CheY-like_superfamily"/>
</dbReference>
<feature type="domain" description="Response regulatory" evidence="8">
    <location>
        <begin position="6"/>
        <end position="125"/>
    </location>
</feature>
<dbReference type="EMBL" id="QFLI01000006">
    <property type="protein sequence ID" value="PXX99151.1"/>
    <property type="molecule type" value="Genomic_DNA"/>
</dbReference>
<dbReference type="Gene3D" id="1.10.8.60">
    <property type="match status" value="1"/>
</dbReference>
<keyword evidence="4" id="KW-0238">DNA-binding</keyword>
<dbReference type="SUPFAM" id="SSF52540">
    <property type="entry name" value="P-loop containing nucleoside triphosphate hydrolases"/>
    <property type="match status" value="1"/>
</dbReference>
<dbReference type="FunFam" id="3.40.50.300:FF:000006">
    <property type="entry name" value="DNA-binding transcriptional regulator NtrC"/>
    <property type="match status" value="1"/>
</dbReference>
<dbReference type="RefSeq" id="WP_110361545.1">
    <property type="nucleotide sequence ID" value="NZ_QFLI01000006.1"/>
</dbReference>
<organism evidence="9 10">
    <name type="scientific">Marinifilum breve</name>
    <dbReference type="NCBI Taxonomy" id="2184082"/>
    <lineage>
        <taxon>Bacteria</taxon>
        <taxon>Pseudomonadati</taxon>
        <taxon>Bacteroidota</taxon>
        <taxon>Bacteroidia</taxon>
        <taxon>Marinilabiliales</taxon>
        <taxon>Marinifilaceae</taxon>
    </lineage>
</organism>
<dbReference type="InterPro" id="IPR009057">
    <property type="entry name" value="Homeodomain-like_sf"/>
</dbReference>
<gene>
    <name evidence="9" type="ORF">DF185_14840</name>
</gene>
<accession>A0A2V3ZW60</accession>
<dbReference type="Pfam" id="PF00072">
    <property type="entry name" value="Response_reg"/>
    <property type="match status" value="1"/>
</dbReference>
<dbReference type="PROSITE" id="PS50110">
    <property type="entry name" value="RESPONSE_REGULATORY"/>
    <property type="match status" value="1"/>
</dbReference>